<dbReference type="GO" id="GO:0017136">
    <property type="term" value="F:histone deacetylase activity, NAD-dependent"/>
    <property type="evidence" value="ECO:0007669"/>
    <property type="project" value="TreeGrafter"/>
</dbReference>
<organism evidence="7 8">
    <name type="scientific">Rothia koreensis</name>
    <dbReference type="NCBI Taxonomy" id="592378"/>
    <lineage>
        <taxon>Bacteria</taxon>
        <taxon>Bacillati</taxon>
        <taxon>Actinomycetota</taxon>
        <taxon>Actinomycetes</taxon>
        <taxon>Micrococcales</taxon>
        <taxon>Micrococcaceae</taxon>
        <taxon>Rothia</taxon>
    </lineage>
</organism>
<feature type="region of interest" description="Disordered" evidence="5">
    <location>
        <begin position="73"/>
        <end position="93"/>
    </location>
</feature>
<proteinExistence type="predicted"/>
<accession>A0A7K1LIV2</accession>
<keyword evidence="2" id="KW-0808">Transferase</keyword>
<dbReference type="Proteomes" id="UP000462152">
    <property type="component" value="Unassembled WGS sequence"/>
</dbReference>
<dbReference type="SUPFAM" id="SSF52467">
    <property type="entry name" value="DHS-like NAD/FAD-binding domain"/>
    <property type="match status" value="1"/>
</dbReference>
<evidence type="ECO:0000313" key="7">
    <source>
        <dbReference type="EMBL" id="MUN55127.1"/>
    </source>
</evidence>
<dbReference type="InterPro" id="IPR029035">
    <property type="entry name" value="DHS-like_NAD/FAD-binding_dom"/>
</dbReference>
<dbReference type="PANTHER" id="PTHR11085">
    <property type="entry name" value="NAD-DEPENDENT PROTEIN DEACYLASE SIRTUIN-5, MITOCHONDRIAL-RELATED"/>
    <property type="match status" value="1"/>
</dbReference>
<dbReference type="Gene3D" id="3.30.1600.10">
    <property type="entry name" value="SIR2/SIRT2 'Small Domain"/>
    <property type="match status" value="1"/>
</dbReference>
<dbReference type="PANTHER" id="PTHR11085:SF10">
    <property type="entry name" value="NAD-DEPENDENT PROTEIN DEACYLASE SIRTUIN-5, MITOCHONDRIAL-RELATED"/>
    <property type="match status" value="1"/>
</dbReference>
<sequence length="330" mass="35347">MEDSSSGAGAALGPEPVQGTGPGAGVGLGDAHQAALRSIARVVDETATPTPPNEARRGIAGLLRRGPALVVTGAGVSTGSGIPDYRGPQGSLRRHRPMTYQEFRNDREASHRYWARSFVGWRLMNRAAPNVVHYALAELEQEGMVGGVVTQNVDGLHARAGSRNLVALHGDLSSVACLVCGYVEDRNSFDRRLRDANPGYLESVSLDPSLVNPDGDVELSSEWVDRFRMVGCFVCGSTLLKPDVVYFGEPVPVDRKERARSMLEDCSSVLVAGSSLAVMSGLRIILDGLRQGKPLAVVNGGPGRADTRATYLWRSEVEPAFLQLLDELDV</sequence>
<evidence type="ECO:0000256" key="3">
    <source>
        <dbReference type="ARBA" id="ARBA00023027"/>
    </source>
</evidence>
<keyword evidence="4" id="KW-0862">Zinc</keyword>
<evidence type="ECO:0000256" key="1">
    <source>
        <dbReference type="ARBA" id="ARBA00012928"/>
    </source>
</evidence>
<dbReference type="Pfam" id="PF02146">
    <property type="entry name" value="SIR2"/>
    <property type="match status" value="1"/>
</dbReference>
<gene>
    <name evidence="7" type="ORF">GMA10_07870</name>
</gene>
<dbReference type="InterPro" id="IPR003000">
    <property type="entry name" value="Sirtuin"/>
</dbReference>
<feature type="binding site" evidence="4">
    <location>
        <position position="235"/>
    </location>
    <ligand>
        <name>Zn(2+)</name>
        <dbReference type="ChEBI" id="CHEBI:29105"/>
    </ligand>
</feature>
<keyword evidence="8" id="KW-1185">Reference proteome</keyword>
<feature type="binding site" evidence="4">
    <location>
        <position position="232"/>
    </location>
    <ligand>
        <name>Zn(2+)</name>
        <dbReference type="ChEBI" id="CHEBI:29105"/>
    </ligand>
</feature>
<feature type="active site" description="Proton acceptor" evidence="4">
    <location>
        <position position="169"/>
    </location>
</feature>
<dbReference type="PROSITE" id="PS50305">
    <property type="entry name" value="SIRTUIN"/>
    <property type="match status" value="1"/>
</dbReference>
<dbReference type="EMBL" id="WOGT01000004">
    <property type="protein sequence ID" value="MUN55127.1"/>
    <property type="molecule type" value="Genomic_DNA"/>
</dbReference>
<evidence type="ECO:0000313" key="8">
    <source>
        <dbReference type="Proteomes" id="UP000462152"/>
    </source>
</evidence>
<feature type="domain" description="Deacetylase sirtuin-type" evidence="6">
    <location>
        <begin position="49"/>
        <end position="328"/>
    </location>
</feature>
<name>A0A7K1LIV2_9MICC</name>
<reference evidence="7 8" key="1">
    <citation type="submission" date="2019-12" db="EMBL/GenBank/DDBJ databases">
        <authorList>
            <person name="Li J."/>
            <person name="Shi Y."/>
            <person name="Xu G."/>
            <person name="Xiao D."/>
            <person name="Ran X."/>
        </authorList>
    </citation>
    <scope>NUCLEOTIDE SEQUENCE [LARGE SCALE GENOMIC DNA]</scope>
    <source>
        <strain evidence="7 8">JCM 15915</strain>
    </source>
</reference>
<dbReference type="EC" id="2.3.1.286" evidence="1"/>
<dbReference type="GO" id="GO:0070403">
    <property type="term" value="F:NAD+ binding"/>
    <property type="evidence" value="ECO:0007669"/>
    <property type="project" value="InterPro"/>
</dbReference>
<feature type="binding site" evidence="4">
    <location>
        <position position="177"/>
    </location>
    <ligand>
        <name>Zn(2+)</name>
        <dbReference type="ChEBI" id="CHEBI:29105"/>
    </ligand>
</feature>
<evidence type="ECO:0000259" key="6">
    <source>
        <dbReference type="PROSITE" id="PS50305"/>
    </source>
</evidence>
<dbReference type="InterPro" id="IPR026590">
    <property type="entry name" value="Ssirtuin_cat_dom"/>
</dbReference>
<keyword evidence="4" id="KW-0479">Metal-binding</keyword>
<keyword evidence="3" id="KW-0520">NAD</keyword>
<evidence type="ECO:0000256" key="4">
    <source>
        <dbReference type="PROSITE-ProRule" id="PRU00236"/>
    </source>
</evidence>
<dbReference type="GO" id="GO:0046872">
    <property type="term" value="F:metal ion binding"/>
    <property type="evidence" value="ECO:0007669"/>
    <property type="project" value="UniProtKB-KW"/>
</dbReference>
<protein>
    <recommendedName>
        <fullName evidence="1">protein acetyllysine N-acetyltransferase</fullName>
        <ecNumber evidence="1">2.3.1.286</ecNumber>
    </recommendedName>
</protein>
<evidence type="ECO:0000256" key="5">
    <source>
        <dbReference type="SAM" id="MobiDB-lite"/>
    </source>
</evidence>
<dbReference type="OrthoDB" id="9800582at2"/>
<dbReference type="InterPro" id="IPR050134">
    <property type="entry name" value="NAD-dep_sirtuin_deacylases"/>
</dbReference>
<dbReference type="RefSeq" id="WP_129314626.1">
    <property type="nucleotide sequence ID" value="NZ_NOIQ01000002.1"/>
</dbReference>
<dbReference type="Gene3D" id="3.40.50.1220">
    <property type="entry name" value="TPP-binding domain"/>
    <property type="match status" value="1"/>
</dbReference>
<feature type="binding site" evidence="4">
    <location>
        <position position="180"/>
    </location>
    <ligand>
        <name>Zn(2+)</name>
        <dbReference type="ChEBI" id="CHEBI:29105"/>
    </ligand>
</feature>
<evidence type="ECO:0000256" key="2">
    <source>
        <dbReference type="ARBA" id="ARBA00022679"/>
    </source>
</evidence>
<dbReference type="AlphaFoldDB" id="A0A7K1LIV2"/>
<feature type="region of interest" description="Disordered" evidence="5">
    <location>
        <begin position="1"/>
        <end position="29"/>
    </location>
</feature>
<comment type="caution">
    <text evidence="7">The sequence shown here is derived from an EMBL/GenBank/DDBJ whole genome shotgun (WGS) entry which is preliminary data.</text>
</comment>
<dbReference type="InterPro" id="IPR026591">
    <property type="entry name" value="Sirtuin_cat_small_dom_sf"/>
</dbReference>